<dbReference type="PROSITE" id="PS50853">
    <property type="entry name" value="FN3"/>
    <property type="match status" value="1"/>
</dbReference>
<dbReference type="Pfam" id="PF07679">
    <property type="entry name" value="I-set"/>
    <property type="match status" value="1"/>
</dbReference>
<dbReference type="SUPFAM" id="SSF49265">
    <property type="entry name" value="Fibronectin type III"/>
    <property type="match status" value="1"/>
</dbReference>
<organism evidence="6">
    <name type="scientific">Onchocerca flexuosa</name>
    <dbReference type="NCBI Taxonomy" id="387005"/>
    <lineage>
        <taxon>Eukaryota</taxon>
        <taxon>Metazoa</taxon>
        <taxon>Ecdysozoa</taxon>
        <taxon>Nematoda</taxon>
        <taxon>Chromadorea</taxon>
        <taxon>Rhabditida</taxon>
        <taxon>Spirurina</taxon>
        <taxon>Spiruromorpha</taxon>
        <taxon>Filarioidea</taxon>
        <taxon>Onchocercidae</taxon>
        <taxon>Onchocerca</taxon>
    </lineage>
</organism>
<dbReference type="InterPro" id="IPR036116">
    <property type="entry name" value="FN3_sf"/>
</dbReference>
<evidence type="ECO:0000313" key="6">
    <source>
        <dbReference type="WBParaSite" id="OFLC_0001459401-mRNA-1"/>
    </source>
</evidence>
<dbReference type="CDD" id="cd00063">
    <property type="entry name" value="FN3"/>
    <property type="match status" value="1"/>
</dbReference>
<reference evidence="6" key="1">
    <citation type="submission" date="2016-06" db="UniProtKB">
        <authorList>
            <consortium name="WormBaseParasite"/>
        </authorList>
    </citation>
    <scope>IDENTIFICATION</scope>
</reference>
<accession>A0A183I4C4</accession>
<dbReference type="Gene3D" id="2.60.40.10">
    <property type="entry name" value="Immunoglobulins"/>
    <property type="match status" value="3"/>
</dbReference>
<dbReference type="InterPro" id="IPR003598">
    <property type="entry name" value="Ig_sub2"/>
</dbReference>
<name>A0A183I4C4_9BILA</name>
<protein>
    <submittedName>
        <fullName evidence="6">Fibronectin type-III domain-containing protein</fullName>
    </submittedName>
</protein>
<evidence type="ECO:0000313" key="5">
    <source>
        <dbReference type="Proteomes" id="UP000267606"/>
    </source>
</evidence>
<gene>
    <name evidence="4" type="ORF">OFLC_LOCUS14586</name>
</gene>
<evidence type="ECO:0000259" key="3">
    <source>
        <dbReference type="PROSITE" id="PS50853"/>
    </source>
</evidence>
<evidence type="ECO:0000256" key="1">
    <source>
        <dbReference type="ARBA" id="ARBA00022737"/>
    </source>
</evidence>
<dbReference type="SUPFAM" id="SSF48726">
    <property type="entry name" value="Immunoglobulin"/>
    <property type="match status" value="2"/>
</dbReference>
<dbReference type="InterPro" id="IPR007110">
    <property type="entry name" value="Ig-like_dom"/>
</dbReference>
<evidence type="ECO:0000259" key="2">
    <source>
        <dbReference type="PROSITE" id="PS50835"/>
    </source>
</evidence>
<keyword evidence="5" id="KW-1185">Reference proteome</keyword>
<dbReference type="Pfam" id="PF00041">
    <property type="entry name" value="fn3"/>
    <property type="match status" value="1"/>
</dbReference>
<feature type="domain" description="Ig-like" evidence="2">
    <location>
        <begin position="1"/>
        <end position="115"/>
    </location>
</feature>
<feature type="domain" description="Ig-like" evidence="2">
    <location>
        <begin position="120"/>
        <end position="208"/>
    </location>
</feature>
<keyword evidence="1" id="KW-0677">Repeat</keyword>
<dbReference type="InterPro" id="IPR036179">
    <property type="entry name" value="Ig-like_dom_sf"/>
</dbReference>
<dbReference type="PANTHER" id="PTHR13817:SF166">
    <property type="entry name" value="NEURONAL IGCAM-RELATED"/>
    <property type="match status" value="1"/>
</dbReference>
<dbReference type="WBParaSite" id="OFLC_0001459401-mRNA-1">
    <property type="protein sequence ID" value="OFLC_0001459401-mRNA-1"/>
    <property type="gene ID" value="OFLC_0001459401"/>
</dbReference>
<dbReference type="Proteomes" id="UP000267606">
    <property type="component" value="Unassembled WGS sequence"/>
</dbReference>
<dbReference type="STRING" id="387005.A0A183I4C4"/>
<dbReference type="AlphaFoldDB" id="A0A183I4C4"/>
<dbReference type="InterPro" id="IPR003961">
    <property type="entry name" value="FN3_dom"/>
</dbReference>
<sequence>MKNLTITRGDTVKLVCEFSGDGYLKAKWLHLGQEWPSRSTIQAEQIFNNFSRYNTVAGNNLNVGNTAVEDNHVTVSEGNGIITLTLTTVDEDDAGQYQCVVENEAGTDHGSIFLSIIHAARIVDHSGTKRALKGSIAVIHCGASAVPEPVWTWTGPSGVVYADGSKYILDTQSVTTTLTVQDVDQHDFGKYTCMADNHIGPPDYAELRLIEILPPLTPTKLNCHEHSYPNFGICTIGELKNSPPGKLPSNITFYIVPEDKTNKDNREMGAMNVTFEFDGEHEFKFYHLEPKSRYEVRAQAINEAGVSELSAPDIIETTDPWAPDPPSDIHYDCSRACKMVWNEPNNRGSPIIAYKLILKEIAHTELKQYDADSFELRLETI</sequence>
<dbReference type="InterPro" id="IPR003599">
    <property type="entry name" value="Ig_sub"/>
</dbReference>
<dbReference type="InterPro" id="IPR013098">
    <property type="entry name" value="Ig_I-set"/>
</dbReference>
<reference evidence="4 5" key="2">
    <citation type="submission" date="2018-11" db="EMBL/GenBank/DDBJ databases">
        <authorList>
            <consortium name="Pathogen Informatics"/>
        </authorList>
    </citation>
    <scope>NUCLEOTIDE SEQUENCE [LARGE SCALE GENOMIC DNA]</scope>
</reference>
<dbReference type="InterPro" id="IPR013783">
    <property type="entry name" value="Ig-like_fold"/>
</dbReference>
<dbReference type="PANTHER" id="PTHR13817">
    <property type="entry name" value="TITIN"/>
    <property type="match status" value="1"/>
</dbReference>
<evidence type="ECO:0000313" key="4">
    <source>
        <dbReference type="EMBL" id="VDP17742.1"/>
    </source>
</evidence>
<dbReference type="Pfam" id="PF13927">
    <property type="entry name" value="Ig_3"/>
    <property type="match status" value="1"/>
</dbReference>
<dbReference type="SMART" id="SM00409">
    <property type="entry name" value="IG"/>
    <property type="match status" value="2"/>
</dbReference>
<proteinExistence type="predicted"/>
<feature type="domain" description="Fibronectin type-III" evidence="3">
    <location>
        <begin position="217"/>
        <end position="320"/>
    </location>
</feature>
<dbReference type="SMART" id="SM00408">
    <property type="entry name" value="IGc2"/>
    <property type="match status" value="2"/>
</dbReference>
<dbReference type="InterPro" id="IPR050964">
    <property type="entry name" value="Striated_Muscle_Regulatory"/>
</dbReference>
<dbReference type="PROSITE" id="PS50835">
    <property type="entry name" value="IG_LIKE"/>
    <property type="match status" value="2"/>
</dbReference>
<dbReference type="EMBL" id="UZAJ01040977">
    <property type="protein sequence ID" value="VDP17742.1"/>
    <property type="molecule type" value="Genomic_DNA"/>
</dbReference>